<protein>
    <submittedName>
        <fullName evidence="5">EAL domain-containing protein</fullName>
    </submittedName>
</protein>
<evidence type="ECO:0000259" key="4">
    <source>
        <dbReference type="PROSITE" id="PS50887"/>
    </source>
</evidence>
<dbReference type="CDD" id="cd06225">
    <property type="entry name" value="HAMP"/>
    <property type="match status" value="1"/>
</dbReference>
<dbReference type="Gene3D" id="6.10.340.10">
    <property type="match status" value="1"/>
</dbReference>
<proteinExistence type="predicted"/>
<keyword evidence="1" id="KW-0472">Membrane</keyword>
<dbReference type="Pfam" id="PF14827">
    <property type="entry name" value="dCache_3"/>
    <property type="match status" value="1"/>
</dbReference>
<dbReference type="PROSITE" id="PS50885">
    <property type="entry name" value="HAMP"/>
    <property type="match status" value="1"/>
</dbReference>
<feature type="domain" description="HAMP" evidence="3">
    <location>
        <begin position="336"/>
        <end position="388"/>
    </location>
</feature>
<dbReference type="Gene3D" id="3.20.20.450">
    <property type="entry name" value="EAL domain"/>
    <property type="match status" value="1"/>
</dbReference>
<dbReference type="InterPro" id="IPR052155">
    <property type="entry name" value="Biofilm_reg_signaling"/>
</dbReference>
<organism evidence="5 6">
    <name type="scientific">Aromatoleum evansii</name>
    <name type="common">Azoarcus evansii</name>
    <dbReference type="NCBI Taxonomy" id="59406"/>
    <lineage>
        <taxon>Bacteria</taxon>
        <taxon>Pseudomonadati</taxon>
        <taxon>Pseudomonadota</taxon>
        <taxon>Betaproteobacteria</taxon>
        <taxon>Rhodocyclales</taxon>
        <taxon>Rhodocyclaceae</taxon>
        <taxon>Aromatoleum</taxon>
    </lineage>
</organism>
<keyword evidence="1" id="KW-1133">Transmembrane helix</keyword>
<dbReference type="RefSeq" id="WP_407278420.1">
    <property type="nucleotide sequence ID" value="NZ_CP141259.1"/>
</dbReference>
<accession>A0ABZ1AIX5</accession>
<feature type="transmembrane region" description="Helical" evidence="1">
    <location>
        <begin position="312"/>
        <end position="335"/>
    </location>
</feature>
<feature type="transmembrane region" description="Helical" evidence="1">
    <location>
        <begin position="46"/>
        <end position="69"/>
    </location>
</feature>
<dbReference type="Pfam" id="PF00990">
    <property type="entry name" value="GGDEF"/>
    <property type="match status" value="1"/>
</dbReference>
<dbReference type="Gene3D" id="3.30.70.270">
    <property type="match status" value="1"/>
</dbReference>
<dbReference type="NCBIfam" id="TIGR00254">
    <property type="entry name" value="GGDEF"/>
    <property type="match status" value="1"/>
</dbReference>
<dbReference type="CDD" id="cd01948">
    <property type="entry name" value="EAL"/>
    <property type="match status" value="1"/>
</dbReference>
<dbReference type="InterPro" id="IPR029787">
    <property type="entry name" value="Nucleotide_cyclase"/>
</dbReference>
<evidence type="ECO:0000313" key="6">
    <source>
        <dbReference type="Proteomes" id="UP001626593"/>
    </source>
</evidence>
<feature type="domain" description="GGDEF" evidence="4">
    <location>
        <begin position="424"/>
        <end position="556"/>
    </location>
</feature>
<keyword evidence="6" id="KW-1185">Reference proteome</keyword>
<dbReference type="CDD" id="cd01949">
    <property type="entry name" value="GGDEF"/>
    <property type="match status" value="1"/>
</dbReference>
<dbReference type="SUPFAM" id="SSF141868">
    <property type="entry name" value="EAL domain-like"/>
    <property type="match status" value="1"/>
</dbReference>
<evidence type="ECO:0000259" key="2">
    <source>
        <dbReference type="PROSITE" id="PS50883"/>
    </source>
</evidence>
<reference evidence="5 6" key="1">
    <citation type="submission" date="2023-12" db="EMBL/GenBank/DDBJ databases">
        <title>A. evansii MAY27, complete genome.</title>
        <authorList>
            <person name="Wang Y."/>
        </authorList>
    </citation>
    <scope>NUCLEOTIDE SEQUENCE [LARGE SCALE GENOMIC DNA]</scope>
    <source>
        <strain evidence="5 6">MAY27</strain>
    </source>
</reference>
<dbReference type="Pfam" id="PF00563">
    <property type="entry name" value="EAL"/>
    <property type="match status" value="1"/>
</dbReference>
<sequence>MAAHLPCSSPSCIAQRLAHLLCAARKAVRGLFAGRVSMTRFVAHQVIVFVALLLVAIQLVTLLALNWAVSENARESVRKEVDIGRRIFVRVMEDRTQQLTTAASVLASDFGLRQALMSSDHATIVSALNNHGARIGAAKMMLIGLDRRVIGETTAQGSVAERQLFPFPHLVADAERRGAASTIALIGDVPFQLVVVPVLAPVPVAWVMVAFSVDNKLAQDLGLLTGLDVSFATWARERGWSVAATTLPSQASSALLEALGRPAGTAAPPIAPDLLGAEFLLSGSVLGREADAAVVAVLQRSLRDAIARFDGLRVVLIALAAFSLCATVAGSLLIARSISRPVSALAEFARRMERGEYDQGPPATRSDELGELAASFNRMRLAIAAREQQIKSMALQDALTGLPNRALFNERLQQAIGLARRLGQPVSVLLIDLNRFKEVNDTLGHHVGDRLLCEVAERLRTVLVRASDTPARLGGDEFAVLLPTASEAMAEATARRILQAFEAPVVVEGRQLDVGGSIGIATFPEHGDDPVVLMSRADAAMYVAKRKRMGCAVYDVGFDAEAINQGRLSLTGELRQAVEENQFVLYYQPRLDLAGEAITGVEALVRWQHPVRGFVPPDQFIPFAEQTGSIREITQWVTDRAFEQCARWRSAGLAIDVSINLSARDLLGRELPQRFGELLARHGAAPQWFLLEITESAIVDDPVRALETVTRLHEMGFRMSIDDFGTGYSSLSQLKRLPVAELKIDKSFVMDMASDPDDMTIVRSVIDLAHNMGLSVVAEGVETEEVRGLLYKMGCDYLQGYHICKPLPAESLEPWLAGAGVQRSMTTKET</sequence>
<dbReference type="EMBL" id="CP141259">
    <property type="protein sequence ID" value="WRL45234.1"/>
    <property type="molecule type" value="Genomic_DNA"/>
</dbReference>
<evidence type="ECO:0000259" key="3">
    <source>
        <dbReference type="PROSITE" id="PS50885"/>
    </source>
</evidence>
<dbReference type="SUPFAM" id="SSF158472">
    <property type="entry name" value="HAMP domain-like"/>
    <property type="match status" value="1"/>
</dbReference>
<dbReference type="InterPro" id="IPR003660">
    <property type="entry name" value="HAMP_dom"/>
</dbReference>
<dbReference type="PANTHER" id="PTHR44757">
    <property type="entry name" value="DIGUANYLATE CYCLASE DGCP"/>
    <property type="match status" value="1"/>
</dbReference>
<dbReference type="InterPro" id="IPR029150">
    <property type="entry name" value="dCache_3"/>
</dbReference>
<dbReference type="InterPro" id="IPR001633">
    <property type="entry name" value="EAL_dom"/>
</dbReference>
<dbReference type="SMART" id="SM00267">
    <property type="entry name" value="GGDEF"/>
    <property type="match status" value="1"/>
</dbReference>
<dbReference type="InterPro" id="IPR000160">
    <property type="entry name" value="GGDEF_dom"/>
</dbReference>
<dbReference type="PROSITE" id="PS50883">
    <property type="entry name" value="EAL"/>
    <property type="match status" value="1"/>
</dbReference>
<keyword evidence="1" id="KW-0812">Transmembrane</keyword>
<dbReference type="SUPFAM" id="SSF55073">
    <property type="entry name" value="Nucleotide cyclase"/>
    <property type="match status" value="1"/>
</dbReference>
<dbReference type="InterPro" id="IPR035919">
    <property type="entry name" value="EAL_sf"/>
</dbReference>
<dbReference type="PANTHER" id="PTHR44757:SF2">
    <property type="entry name" value="BIOFILM ARCHITECTURE MAINTENANCE PROTEIN MBAA"/>
    <property type="match status" value="1"/>
</dbReference>
<evidence type="ECO:0000256" key="1">
    <source>
        <dbReference type="SAM" id="Phobius"/>
    </source>
</evidence>
<evidence type="ECO:0000313" key="5">
    <source>
        <dbReference type="EMBL" id="WRL45234.1"/>
    </source>
</evidence>
<dbReference type="InterPro" id="IPR043128">
    <property type="entry name" value="Rev_trsase/Diguanyl_cyclase"/>
</dbReference>
<dbReference type="SMART" id="SM00304">
    <property type="entry name" value="HAMP"/>
    <property type="match status" value="1"/>
</dbReference>
<name>A0ABZ1AIX5_AROEV</name>
<feature type="domain" description="EAL" evidence="2">
    <location>
        <begin position="567"/>
        <end position="820"/>
    </location>
</feature>
<dbReference type="PROSITE" id="PS50887">
    <property type="entry name" value="GGDEF"/>
    <property type="match status" value="1"/>
</dbReference>
<dbReference type="SMART" id="SM00052">
    <property type="entry name" value="EAL"/>
    <property type="match status" value="1"/>
</dbReference>
<gene>
    <name evidence="5" type="ORF">U5817_18805</name>
</gene>
<dbReference type="Pfam" id="PF00672">
    <property type="entry name" value="HAMP"/>
    <property type="match status" value="1"/>
</dbReference>
<dbReference type="Proteomes" id="UP001626593">
    <property type="component" value="Chromosome"/>
</dbReference>